<feature type="region of interest" description="Disordered" evidence="1">
    <location>
        <begin position="527"/>
        <end position="549"/>
    </location>
</feature>
<gene>
    <name evidence="3" type="primary">SYH1_1</name>
    <name evidence="3" type="ORF">GRS66_005304</name>
</gene>
<reference evidence="3 4" key="1">
    <citation type="journal article" date="2019" name="BMC Genomics">
        <title>Chromosome level assembly and comparative genome analysis confirm lager-brewing yeasts originated from a single hybridization.</title>
        <authorList>
            <person name="Salazar A.N."/>
            <person name="Gorter de Vries A.R."/>
            <person name="van den Broek M."/>
            <person name="Brouwers N."/>
            <person name="de la Torre Cortes P."/>
            <person name="Kuijpers N.G.A."/>
            <person name="Daran J.G."/>
            <person name="Abeel T."/>
        </authorList>
    </citation>
    <scope>NUCLEOTIDE SEQUENCE [LARGE SCALE GENOMIC DNA]</scope>
    <source>
        <strain evidence="3 4">CBS 1483</strain>
    </source>
</reference>
<sequence length="849" mass="94500">MNPINSLAFDLHSVKLADANSDTAALSNSNTPTMNNAALLQRPSSIMDSIGVQRVPSPFVPGSKAISGASTVPFNAYDAEITGSPLQISANQENNSAFSAASSNLHMNASSPSVLNKPSSTFPNVAPYLYNATGPAPNVGNQPPPPGIESQWKYIDSNGNIQGPFGTNNMSQWYQGGYFTPTLQICRLATSPEPFGVNDRFIRLGELTTLVNNYQDPFVAFDFIVIRALNAVPLVAPTLSEKQKVESRDLIPVADVHSDDFTYEEILGLKFEDGSYYHETQVWVPVDGRHITKVDRIPKISAYTAPLSTTSSRSNKTTSSHEEKVPSHEEDSPEEQEVFSEEGRTVSNITNEEESIVKNPTKQEEESRGSEKEQNILDQIQPEIEEVDRKDVISTADEPKSKDTPQMTSEEQKRFAKAELMAQKLLEEQQRQEEEKKRREEQRKLKKEKKLKQKQKKEEEKLKKKKKEEGKLEKEKQKELLNNILTGDTETSSSENTATSITTNLAPWANKKPEGAVYNQISSALEDLKKENSSKKEKKPNRTQLDREQALKLQKEILSSAQIPKTQTGSAWGIKPQQPIKVDIKGELMKDNTKINSQSKINKANNGDIKPDSTFIEEQKKLWEQVQKKTKKFNRASSLDDFISRTPSPSSSALNSSNTSNAWTTVSSKSTTHMASTMPVAGNQSKSYISLDTLRSSGGLPTATKTKMSDKSKQIGSSTSIPTLKARQVKPSRIPAYPGNASVSKRQEFLRWCRSQLKLNTGVQPDNVLEMLLSLPPGSESKEIIADTIYSYSSTMDGRRFATDFIKKRLECEEEINDPLSWSEVLAMPEGSSEDWEFQVVGKKKGKRF</sequence>
<feature type="compositionally biased region" description="Basic and acidic residues" evidence="1">
    <location>
        <begin position="319"/>
        <end position="330"/>
    </location>
</feature>
<feature type="compositionally biased region" description="Basic and acidic residues" evidence="1">
    <location>
        <begin position="361"/>
        <end position="375"/>
    </location>
</feature>
<feature type="compositionally biased region" description="Low complexity" evidence="1">
    <location>
        <begin position="644"/>
        <end position="662"/>
    </location>
</feature>
<keyword evidence="4" id="KW-1185">Reference proteome</keyword>
<dbReference type="PROSITE" id="PS50829">
    <property type="entry name" value="GYF"/>
    <property type="match status" value="1"/>
</dbReference>
<dbReference type="Pfam" id="PF02213">
    <property type="entry name" value="GYF"/>
    <property type="match status" value="1"/>
</dbReference>
<dbReference type="PANTHER" id="PTHR14445">
    <property type="entry name" value="GRB10 INTERACTING GYF PROTEIN"/>
    <property type="match status" value="1"/>
</dbReference>
<dbReference type="EMBL" id="CP048997">
    <property type="protein sequence ID" value="QID82871.1"/>
    <property type="molecule type" value="Genomic_DNA"/>
</dbReference>
<dbReference type="InterPro" id="IPR051640">
    <property type="entry name" value="GRB10-interact_GYF"/>
</dbReference>
<protein>
    <submittedName>
        <fullName evidence="3">SMY2 2</fullName>
    </submittedName>
</protein>
<accession>A0A6C1E1H6</accession>
<feature type="domain" description="GYF" evidence="2">
    <location>
        <begin position="149"/>
        <end position="205"/>
    </location>
</feature>
<dbReference type="PANTHER" id="PTHR14445:SF36">
    <property type="entry name" value="FI03272P-RELATED"/>
    <property type="match status" value="1"/>
</dbReference>
<organism evidence="3 4">
    <name type="scientific">Saccharomyces pastorianus</name>
    <name type="common">Lager yeast</name>
    <name type="synonym">Saccharomyces cerevisiae x Saccharomyces eubayanus</name>
    <dbReference type="NCBI Taxonomy" id="27292"/>
    <lineage>
        <taxon>Eukaryota</taxon>
        <taxon>Fungi</taxon>
        <taxon>Dikarya</taxon>
        <taxon>Ascomycota</taxon>
        <taxon>Saccharomycotina</taxon>
        <taxon>Saccharomycetes</taxon>
        <taxon>Saccharomycetales</taxon>
        <taxon>Saccharomycetaceae</taxon>
        <taxon>Saccharomyces</taxon>
    </lineage>
</organism>
<feature type="compositionally biased region" description="Low complexity" evidence="1">
    <location>
        <begin position="489"/>
        <end position="502"/>
    </location>
</feature>
<feature type="region of interest" description="Disordered" evidence="1">
    <location>
        <begin position="305"/>
        <end position="502"/>
    </location>
</feature>
<feature type="region of interest" description="Disordered" evidence="1">
    <location>
        <begin position="634"/>
        <end position="662"/>
    </location>
</feature>
<evidence type="ECO:0000313" key="4">
    <source>
        <dbReference type="Proteomes" id="UP000501346"/>
    </source>
</evidence>
<dbReference type="InterPro" id="IPR035445">
    <property type="entry name" value="GYF-like_dom_sf"/>
</dbReference>
<dbReference type="Proteomes" id="UP000501346">
    <property type="component" value="Chromosome ScXVI"/>
</dbReference>
<dbReference type="InterPro" id="IPR003169">
    <property type="entry name" value="GYF"/>
</dbReference>
<dbReference type="GO" id="GO:0005829">
    <property type="term" value="C:cytosol"/>
    <property type="evidence" value="ECO:0007669"/>
    <property type="project" value="TreeGrafter"/>
</dbReference>
<dbReference type="SMART" id="SM00444">
    <property type="entry name" value="GYF"/>
    <property type="match status" value="1"/>
</dbReference>
<evidence type="ECO:0000313" key="3">
    <source>
        <dbReference type="EMBL" id="QID82871.1"/>
    </source>
</evidence>
<feature type="compositionally biased region" description="Basic and acidic residues" evidence="1">
    <location>
        <begin position="387"/>
        <end position="403"/>
    </location>
</feature>
<evidence type="ECO:0000256" key="1">
    <source>
        <dbReference type="SAM" id="MobiDB-lite"/>
    </source>
</evidence>
<dbReference type="AlphaFoldDB" id="A0A6C1E1H6"/>
<dbReference type="Gene3D" id="3.30.1490.40">
    <property type="match status" value="1"/>
</dbReference>
<feature type="compositionally biased region" description="Basic and acidic residues" evidence="1">
    <location>
        <begin position="456"/>
        <end position="479"/>
    </location>
</feature>
<feature type="compositionally biased region" description="Basic residues" evidence="1">
    <location>
        <begin position="444"/>
        <end position="455"/>
    </location>
</feature>
<proteinExistence type="predicted"/>
<feature type="compositionally biased region" description="Low complexity" evidence="1">
    <location>
        <begin position="308"/>
        <end position="318"/>
    </location>
</feature>
<name>A0A6C1E1H6_SACPS</name>
<evidence type="ECO:0000259" key="2">
    <source>
        <dbReference type="PROSITE" id="PS50829"/>
    </source>
</evidence>
<dbReference type="OrthoDB" id="48509at2759"/>
<dbReference type="CDD" id="cd00072">
    <property type="entry name" value="GYF"/>
    <property type="match status" value="1"/>
</dbReference>
<feature type="compositionally biased region" description="Basic and acidic residues" evidence="1">
    <location>
        <begin position="425"/>
        <end position="443"/>
    </location>
</feature>
<feature type="compositionally biased region" description="Acidic residues" evidence="1">
    <location>
        <begin position="331"/>
        <end position="340"/>
    </location>
</feature>
<dbReference type="SUPFAM" id="SSF55277">
    <property type="entry name" value="GYF domain"/>
    <property type="match status" value="1"/>
</dbReference>